<feature type="compositionally biased region" description="Pro residues" evidence="2">
    <location>
        <begin position="103"/>
        <end position="117"/>
    </location>
</feature>
<evidence type="ECO:0000313" key="4">
    <source>
        <dbReference type="EMBL" id="KAJ8467435.1"/>
    </source>
</evidence>
<reference evidence="4 5" key="1">
    <citation type="submission" date="2022-12" db="EMBL/GenBank/DDBJ databases">
        <title>Chromosome-scale assembly of the Ensete ventricosum genome.</title>
        <authorList>
            <person name="Dussert Y."/>
            <person name="Stocks J."/>
            <person name="Wendawek A."/>
            <person name="Woldeyes F."/>
            <person name="Nichols R.A."/>
            <person name="Borrell J.S."/>
        </authorList>
    </citation>
    <scope>NUCLEOTIDE SEQUENCE [LARGE SCALE GENOMIC DNA]</scope>
    <source>
        <strain evidence="5">cv. Maze</strain>
        <tissue evidence="4">Seeds</tissue>
    </source>
</reference>
<name>A0AAV8QEV5_ENSVE</name>
<dbReference type="PANTHER" id="PTHR33470:SF27">
    <property type="entry name" value="OS01G0899700 PROTEIN"/>
    <property type="match status" value="1"/>
</dbReference>
<feature type="compositionally biased region" description="Low complexity" evidence="2">
    <location>
        <begin position="93"/>
        <end position="102"/>
    </location>
</feature>
<keyword evidence="1 3" id="KW-0732">Signal</keyword>
<dbReference type="PRINTS" id="PR01217">
    <property type="entry name" value="PRICHEXTENSN"/>
</dbReference>
<evidence type="ECO:0000256" key="1">
    <source>
        <dbReference type="ARBA" id="ARBA00022729"/>
    </source>
</evidence>
<feature type="signal peptide" evidence="3">
    <location>
        <begin position="1"/>
        <end position="26"/>
    </location>
</feature>
<dbReference type="Proteomes" id="UP001222027">
    <property type="component" value="Unassembled WGS sequence"/>
</dbReference>
<evidence type="ECO:0000256" key="3">
    <source>
        <dbReference type="SAM" id="SignalP"/>
    </source>
</evidence>
<keyword evidence="5" id="KW-1185">Reference proteome</keyword>
<dbReference type="PANTHER" id="PTHR33470">
    <property type="entry name" value="OS01G0164075 PROTEIN"/>
    <property type="match status" value="1"/>
</dbReference>
<dbReference type="AlphaFoldDB" id="A0AAV8QEV5"/>
<dbReference type="EMBL" id="JAQQAF010000008">
    <property type="protein sequence ID" value="KAJ8467435.1"/>
    <property type="molecule type" value="Genomic_DNA"/>
</dbReference>
<accession>A0AAV8QEV5</accession>
<evidence type="ECO:0000313" key="5">
    <source>
        <dbReference type="Proteomes" id="UP001222027"/>
    </source>
</evidence>
<organism evidence="4 5">
    <name type="scientific">Ensete ventricosum</name>
    <name type="common">Abyssinian banana</name>
    <name type="synonym">Musa ensete</name>
    <dbReference type="NCBI Taxonomy" id="4639"/>
    <lineage>
        <taxon>Eukaryota</taxon>
        <taxon>Viridiplantae</taxon>
        <taxon>Streptophyta</taxon>
        <taxon>Embryophyta</taxon>
        <taxon>Tracheophyta</taxon>
        <taxon>Spermatophyta</taxon>
        <taxon>Magnoliopsida</taxon>
        <taxon>Liliopsida</taxon>
        <taxon>Zingiberales</taxon>
        <taxon>Musaceae</taxon>
        <taxon>Ensete</taxon>
    </lineage>
</organism>
<comment type="caution">
    <text evidence="4">The sequence shown here is derived from an EMBL/GenBank/DDBJ whole genome shotgun (WGS) entry which is preliminary data.</text>
</comment>
<dbReference type="Pfam" id="PF01190">
    <property type="entry name" value="Pollen_Ole_e_1"/>
    <property type="match status" value="1"/>
</dbReference>
<proteinExistence type="predicted"/>
<evidence type="ECO:0008006" key="6">
    <source>
        <dbReference type="Google" id="ProtNLM"/>
    </source>
</evidence>
<feature type="chain" id="PRO_5043989771" description="Extensin domain-containing protein" evidence="3">
    <location>
        <begin position="27"/>
        <end position="261"/>
    </location>
</feature>
<feature type="region of interest" description="Disordered" evidence="2">
    <location>
        <begin position="92"/>
        <end position="118"/>
    </location>
</feature>
<protein>
    <recommendedName>
        <fullName evidence="6">Extensin domain-containing protein</fullName>
    </recommendedName>
</protein>
<evidence type="ECO:0000256" key="2">
    <source>
        <dbReference type="SAM" id="MobiDB-lite"/>
    </source>
</evidence>
<gene>
    <name evidence="4" type="ORF">OPV22_029987</name>
</gene>
<feature type="compositionally biased region" description="Pro residues" evidence="2">
    <location>
        <begin position="46"/>
        <end position="60"/>
    </location>
</feature>
<sequence length="261" mass="28679">MKHRDGSLRWQTLMMAIAALLTANNAAVVTGEQPFFHWFPPPFPSRPASSPSPPPSPLHLPPSRDKSPPPPFFSPSASSYFYKSPPPPPPPYHYMSPPTTESSPPPTFYGSMPPPQVNRPRYQYNSPPPPYHHDPVIKVVGIVYCYRCYNRTHPLESPHKKLLKGATVKVTCKAGDEEVVARGHTDSRGKYSVVVDGFPYREYGVDACKVEPQGAPHGSVCSVPTGLHGGAALEAYSVGRRLVVLKAKPLGFAPQKPYKEF</sequence>
<feature type="region of interest" description="Disordered" evidence="2">
    <location>
        <begin position="46"/>
        <end position="74"/>
    </location>
</feature>